<dbReference type="KEGG" id="lnn:F0161_04140"/>
<dbReference type="GO" id="GO:0016757">
    <property type="term" value="F:glycosyltransferase activity"/>
    <property type="evidence" value="ECO:0007669"/>
    <property type="project" value="UniProtKB-KW"/>
</dbReference>
<protein>
    <submittedName>
        <fullName evidence="4">Glycosyltransferase family 2 protein</fullName>
    </submittedName>
</protein>
<evidence type="ECO:0000313" key="5">
    <source>
        <dbReference type="Proteomes" id="UP000325295"/>
    </source>
</evidence>
<dbReference type="Pfam" id="PF00535">
    <property type="entry name" value="Glycos_transf_2"/>
    <property type="match status" value="1"/>
</dbReference>
<proteinExistence type="predicted"/>
<dbReference type="SUPFAM" id="SSF53448">
    <property type="entry name" value="Nucleotide-diphospho-sugar transferases"/>
    <property type="match status" value="1"/>
</dbReference>
<accession>A0A5P1X4L2</accession>
<dbReference type="OrthoDB" id="396512at2"/>
<sequence length="326" mass="37583">MKTTFSIIIPFKNANKTLSKAVESVVAQSMDDYHLFLIDDHSVDNSTVIAQSYSDKFEQITYLLSDGMGVSAARNFGLKQVTSDYVCFVDADDFVATNYLSTFLDILNENPQLAITNVTVTSKILNTETEKQVMNREETLKALFRNDLFEGYSVNKAFKVSVIHDNDIRFNENIQYSEDLLFCFEYIQHIEKAIFQNIDTYFYVLDNSSTMEKSKLGYEFSENELSGIKVLSMIERKNDIKQLDKIIKTRLVWANSLISRKLSFNNSNGELSQYQAKIRKQCRQFVTRNLLLFLATSYYGLKDKLLVTIDIVCPTLLVKMWKLKND</sequence>
<dbReference type="InterPro" id="IPR001173">
    <property type="entry name" value="Glyco_trans_2-like"/>
</dbReference>
<reference evidence="4 5" key="1">
    <citation type="submission" date="2019-09" db="EMBL/GenBank/DDBJ databases">
        <title>Complete Genome Sequence of Lactobacillus nenjiangensis SH-Y15, isolated from sauerkraut.</title>
        <authorList>
            <person name="Yang H."/>
        </authorList>
    </citation>
    <scope>NUCLEOTIDE SEQUENCE [LARGE SCALE GENOMIC DNA]</scope>
    <source>
        <strain evidence="4 5">SH-Y15</strain>
    </source>
</reference>
<keyword evidence="1" id="KW-0328">Glycosyltransferase</keyword>
<dbReference type="RefSeq" id="WP_150203803.1">
    <property type="nucleotide sequence ID" value="NZ_CP043939.1"/>
</dbReference>
<organism evidence="4 5">
    <name type="scientific">Paucilactobacillus nenjiangensis</name>
    <dbReference type="NCBI Taxonomy" id="1296540"/>
    <lineage>
        <taxon>Bacteria</taxon>
        <taxon>Bacillati</taxon>
        <taxon>Bacillota</taxon>
        <taxon>Bacilli</taxon>
        <taxon>Lactobacillales</taxon>
        <taxon>Lactobacillaceae</taxon>
        <taxon>Paucilactobacillus</taxon>
    </lineage>
</organism>
<dbReference type="EMBL" id="CP043939">
    <property type="protein sequence ID" value="QER67137.1"/>
    <property type="molecule type" value="Genomic_DNA"/>
</dbReference>
<gene>
    <name evidence="4" type="ORF">F0161_04140</name>
</gene>
<dbReference type="Gene3D" id="3.90.550.10">
    <property type="entry name" value="Spore Coat Polysaccharide Biosynthesis Protein SpsA, Chain A"/>
    <property type="match status" value="1"/>
</dbReference>
<evidence type="ECO:0000256" key="2">
    <source>
        <dbReference type="ARBA" id="ARBA00022679"/>
    </source>
</evidence>
<evidence type="ECO:0000313" key="4">
    <source>
        <dbReference type="EMBL" id="QER67137.1"/>
    </source>
</evidence>
<dbReference type="PANTHER" id="PTHR22916">
    <property type="entry name" value="GLYCOSYLTRANSFERASE"/>
    <property type="match status" value="1"/>
</dbReference>
<name>A0A5P1X4L2_9LACO</name>
<dbReference type="CDD" id="cd00761">
    <property type="entry name" value="Glyco_tranf_GTA_type"/>
    <property type="match status" value="1"/>
</dbReference>
<dbReference type="Proteomes" id="UP000325295">
    <property type="component" value="Chromosome"/>
</dbReference>
<feature type="domain" description="Glycosyltransferase 2-like" evidence="3">
    <location>
        <begin position="6"/>
        <end position="161"/>
    </location>
</feature>
<evidence type="ECO:0000256" key="1">
    <source>
        <dbReference type="ARBA" id="ARBA00022676"/>
    </source>
</evidence>
<evidence type="ECO:0000259" key="3">
    <source>
        <dbReference type="Pfam" id="PF00535"/>
    </source>
</evidence>
<dbReference type="AlphaFoldDB" id="A0A5P1X4L2"/>
<dbReference type="PANTHER" id="PTHR22916:SF51">
    <property type="entry name" value="GLYCOSYLTRANSFERASE EPSH-RELATED"/>
    <property type="match status" value="1"/>
</dbReference>
<keyword evidence="5" id="KW-1185">Reference proteome</keyword>
<dbReference type="InterPro" id="IPR029044">
    <property type="entry name" value="Nucleotide-diphossugar_trans"/>
</dbReference>
<keyword evidence="2 4" id="KW-0808">Transferase</keyword>